<dbReference type="HOGENOM" id="CLU_635603_0_0_9"/>
<organism evidence="7">
    <name type="scientific">Finegoldia magna ATCC 53516</name>
    <dbReference type="NCBI Taxonomy" id="525282"/>
    <lineage>
        <taxon>Bacteria</taxon>
        <taxon>Bacillati</taxon>
        <taxon>Bacillota</taxon>
        <taxon>Tissierellia</taxon>
        <taxon>Tissierellales</taxon>
        <taxon>Peptoniphilaceae</taxon>
        <taxon>Finegoldia</taxon>
    </lineage>
</organism>
<evidence type="ECO:0000256" key="2">
    <source>
        <dbReference type="ARBA" id="ARBA00022475"/>
    </source>
</evidence>
<dbReference type="InterPro" id="IPR027417">
    <property type="entry name" value="P-loop_NTPase"/>
</dbReference>
<dbReference type="eggNOG" id="COG3505">
    <property type="taxonomic scope" value="Bacteria"/>
</dbReference>
<dbReference type="PANTHER" id="PTHR37937:SF1">
    <property type="entry name" value="CONJUGATIVE TRANSFER: DNA TRANSPORT"/>
    <property type="match status" value="1"/>
</dbReference>
<evidence type="ECO:0000256" key="1">
    <source>
        <dbReference type="ARBA" id="ARBA00004651"/>
    </source>
</evidence>
<evidence type="ECO:0000256" key="3">
    <source>
        <dbReference type="ARBA" id="ARBA00022692"/>
    </source>
</evidence>
<name>D6S7U2_FINMA</name>
<dbReference type="EMBL" id="ACHM02000001">
    <property type="protein sequence ID" value="EFH94146.1"/>
    <property type="molecule type" value="Genomic_DNA"/>
</dbReference>
<keyword evidence="2" id="KW-1003">Cell membrane</keyword>
<evidence type="ECO:0000256" key="4">
    <source>
        <dbReference type="ARBA" id="ARBA00022989"/>
    </source>
</evidence>
<protein>
    <recommendedName>
        <fullName evidence="6">Type IV secretion system coupling protein TraD DNA-binding domain-containing protein</fullName>
    </recommendedName>
</protein>
<proteinExistence type="predicted"/>
<gene>
    <name evidence="7" type="ORF">HMPREF0391_10514</name>
</gene>
<dbReference type="GO" id="GO:0005886">
    <property type="term" value="C:plasma membrane"/>
    <property type="evidence" value="ECO:0007669"/>
    <property type="project" value="UniProtKB-SubCell"/>
</dbReference>
<dbReference type="AlphaFoldDB" id="D6S7U2"/>
<evidence type="ECO:0000256" key="5">
    <source>
        <dbReference type="ARBA" id="ARBA00023136"/>
    </source>
</evidence>
<comment type="caution">
    <text evidence="7">The sequence shown here is derived from an EMBL/GenBank/DDBJ whole genome shotgun (WGS) entry which is preliminary data.</text>
</comment>
<comment type="subcellular location">
    <subcellularLocation>
        <location evidence="1">Cell membrane</location>
        <topology evidence="1">Multi-pass membrane protein</topology>
    </subcellularLocation>
</comment>
<dbReference type="OrthoDB" id="9806951at2"/>
<evidence type="ECO:0000259" key="6">
    <source>
        <dbReference type="Pfam" id="PF10412"/>
    </source>
</evidence>
<dbReference type="Proteomes" id="UP000004063">
    <property type="component" value="Chromosome"/>
</dbReference>
<dbReference type="STRING" id="525282.HMPREF0391_10514"/>
<reference evidence="7" key="1">
    <citation type="submission" date="2010-05" db="EMBL/GenBank/DDBJ databases">
        <authorList>
            <person name="Muzny D."/>
            <person name="Qin X."/>
            <person name="Buhay C."/>
            <person name="Dugan-Rocha S."/>
            <person name="Ding Y."/>
            <person name="Chen G."/>
            <person name="Hawes A."/>
            <person name="Holder M."/>
            <person name="Jhangiani S."/>
            <person name="Johnson A."/>
            <person name="Khan Z."/>
            <person name="Li Z."/>
            <person name="Liu W."/>
            <person name="Liu X."/>
            <person name="Perez L."/>
            <person name="Shen H."/>
            <person name="Wang Q."/>
            <person name="Watt J."/>
            <person name="Xi L."/>
            <person name="Xin Y."/>
            <person name="Zhou J."/>
            <person name="Deng J."/>
            <person name="Jiang H."/>
            <person name="Liu Y."/>
            <person name="Qu J."/>
            <person name="Song X.-Z."/>
            <person name="Zhang L."/>
            <person name="Villasana D."/>
            <person name="Johnson A."/>
            <person name="Liu J."/>
            <person name="Liyanage D."/>
            <person name="Lorensuhewa L."/>
            <person name="Robinson T."/>
            <person name="Song A."/>
            <person name="Song B.-B."/>
            <person name="Dinh H."/>
            <person name="Thornton R."/>
            <person name="Coyle M."/>
            <person name="Francisco L."/>
            <person name="Jackson L."/>
            <person name="Javaid M."/>
            <person name="Korchina V."/>
            <person name="Kovar C."/>
            <person name="Mata R."/>
            <person name="Mathew T."/>
            <person name="Ngo R."/>
            <person name="Nguyen L."/>
            <person name="Nguyen N."/>
            <person name="Okwuonu G."/>
            <person name="Ongeri F."/>
            <person name="Pham C."/>
            <person name="Simmons D."/>
            <person name="Wilczek-Boney K."/>
            <person name="Hale W."/>
            <person name="Jakkamsetti A."/>
            <person name="Pham P."/>
            <person name="Ruth R."/>
            <person name="San Lucas F."/>
            <person name="Warren J."/>
            <person name="Zhang J."/>
            <person name="Zhao Z."/>
            <person name="Zhou C."/>
            <person name="Zhu D."/>
            <person name="Lee S."/>
            <person name="Bess C."/>
            <person name="Blankenburg K."/>
            <person name="Forbes L."/>
            <person name="Fu Q."/>
            <person name="Gubbala S."/>
            <person name="Hirani K."/>
            <person name="Jayaseelan J.C."/>
            <person name="Lara F."/>
            <person name="Munidasa M."/>
            <person name="Palculict T."/>
            <person name="Patil S."/>
            <person name="Pu L.-L."/>
            <person name="Saada N."/>
            <person name="Tang L."/>
            <person name="Weissenberger G."/>
            <person name="Zhu Y."/>
            <person name="Hemphill L."/>
            <person name="Shang Y."/>
            <person name="Youmans B."/>
            <person name="Ayvaz T."/>
            <person name="Ross M."/>
            <person name="Santibanez J."/>
            <person name="Aqrawi P."/>
            <person name="Gross S."/>
            <person name="Joshi V."/>
            <person name="Fowler G."/>
            <person name="Nazareth L."/>
            <person name="Reid J."/>
            <person name="Worley K."/>
            <person name="Petrosino J."/>
            <person name="Highlander S."/>
            <person name="Gibbs R."/>
        </authorList>
    </citation>
    <scope>NUCLEOTIDE SEQUENCE [LARGE SCALE GENOMIC DNA]</scope>
    <source>
        <strain evidence="7">ATCC 53516</strain>
    </source>
</reference>
<dbReference type="Pfam" id="PF10412">
    <property type="entry name" value="TrwB_AAD_bind"/>
    <property type="match status" value="1"/>
</dbReference>
<dbReference type="RefSeq" id="WP_002835283.1">
    <property type="nucleotide sequence ID" value="NZ_CM000955.1"/>
</dbReference>
<dbReference type="Gene3D" id="3.40.50.300">
    <property type="entry name" value="P-loop containing nucleotide triphosphate hydrolases"/>
    <property type="match status" value="2"/>
</dbReference>
<accession>D6S7U2</accession>
<dbReference type="InterPro" id="IPR051539">
    <property type="entry name" value="T4SS-coupling_protein"/>
</dbReference>
<dbReference type="PANTHER" id="PTHR37937">
    <property type="entry name" value="CONJUGATIVE TRANSFER: DNA TRANSPORT"/>
    <property type="match status" value="1"/>
</dbReference>
<sequence length="432" mass="48957">MSFKILYGSSVAYNKIVTNNSSNFLKFEGEKDGKMASFTMSEDQLSKHLLMLGSTGSGKSTLFFHIIKQLKAQMTNEDVMIIFDTKGDYIQRFFENGDLFIDNITDTSSKWNIFRDILADGTDDEHIKQNCNEICKSLFKERVKNTTNAFFPNAASDVLSSILLSLTRAGVQDKNVRKKMFYNNELRSLLDSCDENKVKAMLASHKDLVAVNSYISYPGPQSQGVLSEMFSVVRDIFVGNFAKKGNFSIRNFVRNKGGKTLFIEYDLAKGNSLTPIYRLCFDQALKEAMSRNQKTGNVYLICDEFKLIPLLEHIEDGVNFGRSMGLKILAGIQSIEQLVDIYGESRAMNIMAGFSTLISFRTNDMASREYVSNLYGKNLIIEDYQKSDLTMVEEKRLGQTVEDWHQNSLPVGQAIVGLPFSQPFIFKFDDFR</sequence>
<keyword evidence="3" id="KW-0812">Transmembrane</keyword>
<dbReference type="InterPro" id="IPR019476">
    <property type="entry name" value="T4SS_TraD_DNA-bd"/>
</dbReference>
<keyword evidence="5" id="KW-0472">Membrane</keyword>
<feature type="domain" description="Type IV secretion system coupling protein TraD DNA-binding" evidence="6">
    <location>
        <begin position="35"/>
        <end position="382"/>
    </location>
</feature>
<evidence type="ECO:0000313" key="7">
    <source>
        <dbReference type="EMBL" id="EFH94146.1"/>
    </source>
</evidence>
<keyword evidence="4" id="KW-1133">Transmembrane helix</keyword>
<dbReference type="SUPFAM" id="SSF52540">
    <property type="entry name" value="P-loop containing nucleoside triphosphate hydrolases"/>
    <property type="match status" value="1"/>
</dbReference>
<dbReference type="CDD" id="cd01127">
    <property type="entry name" value="TrwB_TraG_TraD_VirD4"/>
    <property type="match status" value="1"/>
</dbReference>